<evidence type="ECO:0000313" key="1">
    <source>
        <dbReference type="EMBL" id="GES52147.1"/>
    </source>
</evidence>
<proteinExistence type="predicted"/>
<reference evidence="1 2" key="1">
    <citation type="journal article" date="2020" name="Genome Biol. Evol.">
        <title>Rhizobium dioscoreae sp. nov., a plant growth-promoting bacterium isolated from yam (Dioscorea species).</title>
        <authorList>
            <person name="Ouyabe M."/>
            <person name="Tanaka N."/>
            <person name="Shiwa Y."/>
            <person name="Fujita N."/>
            <person name="Kikuno H."/>
            <person name="Babil P."/>
            <person name="Shiwachi H."/>
        </authorList>
    </citation>
    <scope>NUCLEOTIDE SEQUENCE [LARGE SCALE GENOMIC DNA]</scope>
    <source>
        <strain evidence="1 2">S-93</strain>
    </source>
</reference>
<name>A0ABQ0ZA26_9HYPH</name>
<keyword evidence="2" id="KW-1185">Reference proteome</keyword>
<gene>
    <name evidence="1" type="ORF">RsS93_47610</name>
</gene>
<dbReference type="Proteomes" id="UP000390335">
    <property type="component" value="Unassembled WGS sequence"/>
</dbReference>
<sequence length="77" mass="8198">MIIRRSVVLALVEIAGYADPTGCARRFAVAGKKGRERFRQLLIKMIGLGHGGQPGLQLFLRSAPIASGAKSHLPSSV</sequence>
<organism evidence="1 2">
    <name type="scientific">Rhizobium dioscoreae</name>
    <dbReference type="NCBI Taxonomy" id="2653122"/>
    <lineage>
        <taxon>Bacteria</taxon>
        <taxon>Pseudomonadati</taxon>
        <taxon>Pseudomonadota</taxon>
        <taxon>Alphaproteobacteria</taxon>
        <taxon>Hyphomicrobiales</taxon>
        <taxon>Rhizobiaceae</taxon>
        <taxon>Rhizobium/Agrobacterium group</taxon>
        <taxon>Rhizobium</taxon>
    </lineage>
</organism>
<evidence type="ECO:0000313" key="2">
    <source>
        <dbReference type="Proteomes" id="UP000390335"/>
    </source>
</evidence>
<protein>
    <submittedName>
        <fullName evidence="1">Uncharacterized protein</fullName>
    </submittedName>
</protein>
<accession>A0ABQ0ZA26</accession>
<dbReference type="EMBL" id="BLAJ01000006">
    <property type="protein sequence ID" value="GES52147.1"/>
    <property type="molecule type" value="Genomic_DNA"/>
</dbReference>
<comment type="caution">
    <text evidence="1">The sequence shown here is derived from an EMBL/GenBank/DDBJ whole genome shotgun (WGS) entry which is preliminary data.</text>
</comment>